<organism evidence="2">
    <name type="scientific">Octopus bimaculoides</name>
    <name type="common">California two-spotted octopus</name>
    <dbReference type="NCBI Taxonomy" id="37653"/>
    <lineage>
        <taxon>Eukaryota</taxon>
        <taxon>Metazoa</taxon>
        <taxon>Spiralia</taxon>
        <taxon>Lophotrochozoa</taxon>
        <taxon>Mollusca</taxon>
        <taxon>Cephalopoda</taxon>
        <taxon>Coleoidea</taxon>
        <taxon>Octopodiformes</taxon>
        <taxon>Octopoda</taxon>
        <taxon>Incirrata</taxon>
        <taxon>Octopodidae</taxon>
        <taxon>Octopus</taxon>
    </lineage>
</organism>
<feature type="region of interest" description="Disordered" evidence="1">
    <location>
        <begin position="19"/>
        <end position="38"/>
    </location>
</feature>
<dbReference type="AlphaFoldDB" id="A0A0L8GUA1"/>
<name>A0A0L8GUA1_OCTBM</name>
<dbReference type="EMBL" id="KQ420475">
    <property type="protein sequence ID" value="KOF80175.1"/>
    <property type="molecule type" value="Genomic_DNA"/>
</dbReference>
<sequence length="38" mass="4425">MCRERVQNLYNTELSCTTHDPMSQERASKQLIDSQITP</sequence>
<evidence type="ECO:0000313" key="2">
    <source>
        <dbReference type="EMBL" id="KOF80175.1"/>
    </source>
</evidence>
<evidence type="ECO:0000256" key="1">
    <source>
        <dbReference type="SAM" id="MobiDB-lite"/>
    </source>
</evidence>
<proteinExistence type="predicted"/>
<accession>A0A0L8GUA1</accession>
<gene>
    <name evidence="2" type="ORF">OCBIM_22028331mg</name>
</gene>
<protein>
    <submittedName>
        <fullName evidence="2">Uncharacterized protein</fullName>
    </submittedName>
</protein>
<reference evidence="2" key="1">
    <citation type="submission" date="2015-07" db="EMBL/GenBank/DDBJ databases">
        <title>MeaNS - Measles Nucleotide Surveillance Program.</title>
        <authorList>
            <person name="Tran T."/>
            <person name="Druce J."/>
        </authorList>
    </citation>
    <scope>NUCLEOTIDE SEQUENCE</scope>
    <source>
        <strain evidence="2">UCB-OBI-ISO-001</strain>
        <tissue evidence="2">Gonad</tissue>
    </source>
</reference>